<proteinExistence type="predicted"/>
<feature type="domain" description="Polymerase nucleotidyl transferase" evidence="2">
    <location>
        <begin position="38"/>
        <end position="96"/>
    </location>
</feature>
<reference evidence="3" key="1">
    <citation type="journal article" date="2015" name="Nature">
        <title>Complex archaea that bridge the gap between prokaryotes and eukaryotes.</title>
        <authorList>
            <person name="Spang A."/>
            <person name="Saw J.H."/>
            <person name="Jorgensen S.L."/>
            <person name="Zaremba-Niedzwiedzka K."/>
            <person name="Martijn J."/>
            <person name="Lind A.E."/>
            <person name="van Eijk R."/>
            <person name="Schleper C."/>
            <person name="Guy L."/>
            <person name="Ettema T.J."/>
        </authorList>
    </citation>
    <scope>NUCLEOTIDE SEQUENCE</scope>
</reference>
<keyword evidence="1" id="KW-0175">Coiled coil</keyword>
<dbReference type="SUPFAM" id="SSF81301">
    <property type="entry name" value="Nucleotidyltransferase"/>
    <property type="match status" value="1"/>
</dbReference>
<evidence type="ECO:0000259" key="2">
    <source>
        <dbReference type="Pfam" id="PF01909"/>
    </source>
</evidence>
<dbReference type="Pfam" id="PF01909">
    <property type="entry name" value="NTP_transf_2"/>
    <property type="match status" value="1"/>
</dbReference>
<protein>
    <recommendedName>
        <fullName evidence="2">Polymerase nucleotidyl transferase domain-containing protein</fullName>
    </recommendedName>
</protein>
<dbReference type="CDD" id="cd05403">
    <property type="entry name" value="NT_KNTase_like"/>
    <property type="match status" value="1"/>
</dbReference>
<dbReference type="InterPro" id="IPR002934">
    <property type="entry name" value="Polymerase_NTP_transf_dom"/>
</dbReference>
<name>A0A0F9MA00_9ZZZZ</name>
<evidence type="ECO:0000313" key="3">
    <source>
        <dbReference type="EMBL" id="KKM96201.1"/>
    </source>
</evidence>
<accession>A0A0F9MA00</accession>
<dbReference type="GO" id="GO:0016779">
    <property type="term" value="F:nucleotidyltransferase activity"/>
    <property type="evidence" value="ECO:0007669"/>
    <property type="project" value="InterPro"/>
</dbReference>
<evidence type="ECO:0000256" key="1">
    <source>
        <dbReference type="SAM" id="Coils"/>
    </source>
</evidence>
<gene>
    <name evidence="3" type="ORF">LCGC14_1180480</name>
</gene>
<dbReference type="Gene3D" id="3.30.460.10">
    <property type="entry name" value="Beta Polymerase, domain 2"/>
    <property type="match status" value="1"/>
</dbReference>
<dbReference type="AlphaFoldDB" id="A0A0F9MA00"/>
<dbReference type="InterPro" id="IPR043519">
    <property type="entry name" value="NT_sf"/>
</dbReference>
<feature type="coiled-coil region" evidence="1">
    <location>
        <begin position="5"/>
        <end position="39"/>
    </location>
</feature>
<organism evidence="3">
    <name type="scientific">marine sediment metagenome</name>
    <dbReference type="NCBI Taxonomy" id="412755"/>
    <lineage>
        <taxon>unclassified sequences</taxon>
        <taxon>metagenomes</taxon>
        <taxon>ecological metagenomes</taxon>
    </lineage>
</organism>
<dbReference type="EMBL" id="LAZR01005911">
    <property type="protein sequence ID" value="KKM96201.1"/>
    <property type="molecule type" value="Genomic_DNA"/>
</dbReference>
<comment type="caution">
    <text evidence="3">The sequence shown here is derived from an EMBL/GenBank/DDBJ whole genome shotgun (WGS) entry which is preliminary data.</text>
</comment>
<sequence length="120" mass="14025">MFDNLSKIVEILKRKEERKKQLEIALESLRIQLIDLGAKKIILFGSLNENEIDVNSDLDLFVLMPSSKTGKEWTSYIYENLERDIASDIIAYNEDEFWKYLPNSSFLKEINDRGNVIHEA</sequence>